<gene>
    <name evidence="1" type="ORF">AMEX_G23352</name>
</gene>
<evidence type="ECO:0000313" key="2">
    <source>
        <dbReference type="Proteomes" id="UP000752171"/>
    </source>
</evidence>
<organism evidence="1 2">
    <name type="scientific">Astyanax mexicanus</name>
    <name type="common">Blind cave fish</name>
    <name type="synonym">Astyanax fasciatus mexicanus</name>
    <dbReference type="NCBI Taxonomy" id="7994"/>
    <lineage>
        <taxon>Eukaryota</taxon>
        <taxon>Metazoa</taxon>
        <taxon>Chordata</taxon>
        <taxon>Craniata</taxon>
        <taxon>Vertebrata</taxon>
        <taxon>Euteleostomi</taxon>
        <taxon>Actinopterygii</taxon>
        <taxon>Neopterygii</taxon>
        <taxon>Teleostei</taxon>
        <taxon>Ostariophysi</taxon>
        <taxon>Characiformes</taxon>
        <taxon>Characoidei</taxon>
        <taxon>Acestrorhamphidae</taxon>
        <taxon>Acestrorhamphinae</taxon>
        <taxon>Astyanax</taxon>
    </lineage>
</organism>
<dbReference type="EMBL" id="JAICCE010000020">
    <property type="protein sequence ID" value="KAG9263327.1"/>
    <property type="molecule type" value="Genomic_DNA"/>
</dbReference>
<dbReference type="AlphaFoldDB" id="A0A8T2KXF2"/>
<accession>A0A8T2KXF2</accession>
<name>A0A8T2KXF2_ASTMX</name>
<reference evidence="1 2" key="1">
    <citation type="submission" date="2021-07" db="EMBL/GenBank/DDBJ databases">
        <authorList>
            <person name="Imarazene B."/>
            <person name="Zahm M."/>
            <person name="Klopp C."/>
            <person name="Cabau C."/>
            <person name="Beille S."/>
            <person name="Jouanno E."/>
            <person name="Castinel A."/>
            <person name="Lluch J."/>
            <person name="Gil L."/>
            <person name="Kuchtly C."/>
            <person name="Lopez Roques C."/>
            <person name="Donnadieu C."/>
            <person name="Parrinello H."/>
            <person name="Journot L."/>
            <person name="Du K."/>
            <person name="Schartl M."/>
            <person name="Retaux S."/>
            <person name="Guiguen Y."/>
        </authorList>
    </citation>
    <scope>NUCLEOTIDE SEQUENCE [LARGE SCALE GENOMIC DNA]</scope>
    <source>
        <strain evidence="1">Pach_M1</strain>
        <tissue evidence="1">Testis</tissue>
    </source>
</reference>
<comment type="caution">
    <text evidence="1">The sequence shown here is derived from an EMBL/GenBank/DDBJ whole genome shotgun (WGS) entry which is preliminary data.</text>
</comment>
<proteinExistence type="predicted"/>
<sequence>MLVRLAEKAPAFQRLLFSAATVNKQPTCYELAELAHLAQLCCRLCWLNKAGELAADPGLRVLFCCGDRNQRAAEEKPTPIQTLP</sequence>
<protein>
    <submittedName>
        <fullName evidence="1">Uncharacterized protein</fullName>
    </submittedName>
</protein>
<evidence type="ECO:0000313" key="1">
    <source>
        <dbReference type="EMBL" id="KAG9263327.1"/>
    </source>
</evidence>
<dbReference type="Proteomes" id="UP000752171">
    <property type="component" value="Unassembled WGS sequence"/>
</dbReference>